<proteinExistence type="inferred from homology"/>
<gene>
    <name evidence="9" type="primary">hmuU</name>
    <name evidence="9" type="ORF">Hgul01_01765</name>
</gene>
<feature type="transmembrane region" description="Helical" evidence="8">
    <location>
        <begin position="318"/>
        <end position="336"/>
    </location>
</feature>
<reference evidence="9 10" key="1">
    <citation type="submission" date="2024-02" db="EMBL/GenBank/DDBJ databases">
        <title>Herpetosiphon gulosus NBRC 112829.</title>
        <authorList>
            <person name="Ichikawa N."/>
            <person name="Katano-Makiyama Y."/>
            <person name="Hidaka K."/>
        </authorList>
    </citation>
    <scope>NUCLEOTIDE SEQUENCE [LARGE SCALE GENOMIC DNA]</scope>
    <source>
        <strain evidence="9 10">NBRC 112829</strain>
    </source>
</reference>
<dbReference type="SUPFAM" id="SSF81345">
    <property type="entry name" value="ABC transporter involved in vitamin B12 uptake, BtuC"/>
    <property type="match status" value="1"/>
</dbReference>
<dbReference type="InterPro" id="IPR037294">
    <property type="entry name" value="ABC_BtuC-like"/>
</dbReference>
<feature type="transmembrane region" description="Helical" evidence="8">
    <location>
        <begin position="201"/>
        <end position="223"/>
    </location>
</feature>
<feature type="transmembrane region" description="Helical" evidence="8">
    <location>
        <begin position="262"/>
        <end position="283"/>
    </location>
</feature>
<keyword evidence="4" id="KW-1003">Cell membrane</keyword>
<evidence type="ECO:0000256" key="6">
    <source>
        <dbReference type="ARBA" id="ARBA00022989"/>
    </source>
</evidence>
<comment type="caution">
    <text evidence="9">The sequence shown here is derived from an EMBL/GenBank/DDBJ whole genome shotgun (WGS) entry which is preliminary data.</text>
</comment>
<sequence>MARLISKPYWRDLLAFGGLLGLLFLTMVLSLGIGAVQFSPSEVLQAIIQPQHPSTNATAVTIVWDLRLARMLLAALIGAGLASAGAAFQGLFQNPLADPFAIGASGGAALGATLAIVLRIQWQWLGFSAVALCAFIGALLAVGVVYTIAEVGGQAPHTALLLAGAALSTMLSATVSLLLLMNEQPLYEVFAWLLGGLSGRSWDNLCSSLPFVVLGIAWLWLLARRIDALSCGDEVAQSLGLSLWRTRSAVIAAASITTAATVANGGIIGFVGLIAPHIARLLFGANHARLIPASGLVGAMLLVLADTTARTIAAPLELPVGILTAMLGGPFFLYLLKRSRGVMM</sequence>
<evidence type="ECO:0000313" key="10">
    <source>
        <dbReference type="Proteomes" id="UP001428290"/>
    </source>
</evidence>
<comment type="similarity">
    <text evidence="2">Belongs to the binding-protein-dependent transport system permease family. FecCD subfamily.</text>
</comment>
<dbReference type="Pfam" id="PF01032">
    <property type="entry name" value="FecCD"/>
    <property type="match status" value="1"/>
</dbReference>
<keyword evidence="7 8" id="KW-0472">Membrane</keyword>
<keyword evidence="5 8" id="KW-0812">Transmembrane</keyword>
<feature type="transmembrane region" description="Helical" evidence="8">
    <location>
        <begin position="68"/>
        <end position="88"/>
    </location>
</feature>
<dbReference type="PANTHER" id="PTHR30472:SF25">
    <property type="entry name" value="ABC TRANSPORTER PERMEASE PROTEIN MJ0876-RELATED"/>
    <property type="match status" value="1"/>
</dbReference>
<feature type="transmembrane region" description="Helical" evidence="8">
    <location>
        <begin position="100"/>
        <end position="118"/>
    </location>
</feature>
<keyword evidence="6 8" id="KW-1133">Transmembrane helix</keyword>
<dbReference type="InterPro" id="IPR000522">
    <property type="entry name" value="ABC_transptr_permease_BtuC"/>
</dbReference>
<evidence type="ECO:0000256" key="1">
    <source>
        <dbReference type="ARBA" id="ARBA00004651"/>
    </source>
</evidence>
<accession>A0ABP9WXN8</accession>
<evidence type="ECO:0000256" key="4">
    <source>
        <dbReference type="ARBA" id="ARBA00022475"/>
    </source>
</evidence>
<evidence type="ECO:0000256" key="2">
    <source>
        <dbReference type="ARBA" id="ARBA00007935"/>
    </source>
</evidence>
<dbReference type="CDD" id="cd06550">
    <property type="entry name" value="TM_ABC_iron-siderophores_like"/>
    <property type="match status" value="1"/>
</dbReference>
<evidence type="ECO:0000256" key="3">
    <source>
        <dbReference type="ARBA" id="ARBA00022448"/>
    </source>
</evidence>
<keyword evidence="10" id="KW-1185">Reference proteome</keyword>
<feature type="transmembrane region" description="Helical" evidence="8">
    <location>
        <begin position="290"/>
        <end position="312"/>
    </location>
</feature>
<name>A0ABP9WXN8_9CHLR</name>
<dbReference type="PANTHER" id="PTHR30472">
    <property type="entry name" value="FERRIC ENTEROBACTIN TRANSPORT SYSTEM PERMEASE PROTEIN"/>
    <property type="match status" value="1"/>
</dbReference>
<comment type="subcellular location">
    <subcellularLocation>
        <location evidence="1">Cell membrane</location>
        <topology evidence="1">Multi-pass membrane protein</topology>
    </subcellularLocation>
</comment>
<evidence type="ECO:0000256" key="7">
    <source>
        <dbReference type="ARBA" id="ARBA00023136"/>
    </source>
</evidence>
<evidence type="ECO:0000256" key="8">
    <source>
        <dbReference type="SAM" id="Phobius"/>
    </source>
</evidence>
<evidence type="ECO:0000256" key="5">
    <source>
        <dbReference type="ARBA" id="ARBA00022692"/>
    </source>
</evidence>
<feature type="transmembrane region" description="Helical" evidence="8">
    <location>
        <begin position="160"/>
        <end position="181"/>
    </location>
</feature>
<dbReference type="Gene3D" id="1.10.3470.10">
    <property type="entry name" value="ABC transporter involved in vitamin B12 uptake, BtuC"/>
    <property type="match status" value="1"/>
</dbReference>
<organism evidence="9 10">
    <name type="scientific">Herpetosiphon gulosus</name>
    <dbReference type="NCBI Taxonomy" id="1973496"/>
    <lineage>
        <taxon>Bacteria</taxon>
        <taxon>Bacillati</taxon>
        <taxon>Chloroflexota</taxon>
        <taxon>Chloroflexia</taxon>
        <taxon>Herpetosiphonales</taxon>
        <taxon>Herpetosiphonaceae</taxon>
        <taxon>Herpetosiphon</taxon>
    </lineage>
</organism>
<protein>
    <submittedName>
        <fullName evidence="9">Hemin transport system permease protein HmuU</fullName>
    </submittedName>
</protein>
<keyword evidence="3" id="KW-0813">Transport</keyword>
<dbReference type="Proteomes" id="UP001428290">
    <property type="component" value="Unassembled WGS sequence"/>
</dbReference>
<feature type="transmembrane region" description="Helical" evidence="8">
    <location>
        <begin position="124"/>
        <end position="148"/>
    </location>
</feature>
<dbReference type="EMBL" id="BAABRU010000005">
    <property type="protein sequence ID" value="GAA5527972.1"/>
    <property type="molecule type" value="Genomic_DNA"/>
</dbReference>
<dbReference type="RefSeq" id="WP_345721579.1">
    <property type="nucleotide sequence ID" value="NZ_BAABRU010000005.1"/>
</dbReference>
<evidence type="ECO:0000313" key="9">
    <source>
        <dbReference type="EMBL" id="GAA5527972.1"/>
    </source>
</evidence>